<keyword evidence="3" id="KW-1185">Reference proteome</keyword>
<feature type="region of interest" description="Disordered" evidence="1">
    <location>
        <begin position="1"/>
        <end position="24"/>
    </location>
</feature>
<name>A0A835YVY1_9STRA</name>
<reference evidence="2" key="1">
    <citation type="submission" date="2021-02" db="EMBL/GenBank/DDBJ databases">
        <title>First Annotated Genome of the Yellow-green Alga Tribonema minus.</title>
        <authorList>
            <person name="Mahan K.M."/>
        </authorList>
    </citation>
    <scope>NUCLEOTIDE SEQUENCE</scope>
    <source>
        <strain evidence="2">UTEX B ZZ1240</strain>
    </source>
</reference>
<dbReference type="OrthoDB" id="2528318at2759"/>
<evidence type="ECO:0000256" key="1">
    <source>
        <dbReference type="SAM" id="MobiDB-lite"/>
    </source>
</evidence>
<gene>
    <name evidence="2" type="ORF">JKP88DRAFT_245861</name>
</gene>
<dbReference type="EMBL" id="JAFCMP010000279">
    <property type="protein sequence ID" value="KAG5181934.1"/>
    <property type="molecule type" value="Genomic_DNA"/>
</dbReference>
<dbReference type="AlphaFoldDB" id="A0A835YVY1"/>
<proteinExistence type="predicted"/>
<comment type="caution">
    <text evidence="2">The sequence shown here is derived from an EMBL/GenBank/DDBJ whole genome shotgun (WGS) entry which is preliminary data.</text>
</comment>
<evidence type="ECO:0008006" key="4">
    <source>
        <dbReference type="Google" id="ProtNLM"/>
    </source>
</evidence>
<dbReference type="Proteomes" id="UP000664859">
    <property type="component" value="Unassembled WGS sequence"/>
</dbReference>
<accession>A0A835YVY1</accession>
<protein>
    <recommendedName>
        <fullName evidence="4">Transposase</fullName>
    </recommendedName>
</protein>
<evidence type="ECO:0000313" key="2">
    <source>
        <dbReference type="EMBL" id="KAG5181934.1"/>
    </source>
</evidence>
<organism evidence="2 3">
    <name type="scientific">Tribonema minus</name>
    <dbReference type="NCBI Taxonomy" id="303371"/>
    <lineage>
        <taxon>Eukaryota</taxon>
        <taxon>Sar</taxon>
        <taxon>Stramenopiles</taxon>
        <taxon>Ochrophyta</taxon>
        <taxon>PX clade</taxon>
        <taxon>Xanthophyceae</taxon>
        <taxon>Tribonematales</taxon>
        <taxon>Tribonemataceae</taxon>
        <taxon>Tribonema</taxon>
    </lineage>
</organism>
<sequence>MVKRKKTKDDGTAVPTKKKKKPTAPLNGFVERLYDAVGDAVRKIDGDMPDPHKGHVNLLCRITHGAEAKRTTRSRTVTVGLRKLMLPDGAVAPERMEEVFRAASTFASKVRATTSLFANYTIIAALERGSPLPRFNRAPFEAWLSCVTGTTDNNDHIASFAAFSAATGIGHVTGGPVGMNQIFTAQASEMLTALTNLYEIVYPKRVESIVRWALRRRLAQHRGNMTKKAFARRLHDIMTAVVARPTPSLQQLNVLFVHHGLFGVEMAQFQPLLDALSARPVEERTDIPSKIAFCYRLQRDYLSADRRLYESVRAESWRLFSQDKERRNAFMSERWLHDGKPAREMSPLPTCKTGAAFFRIDQKAIRKLFGRALKDCGGPWWYQDFFDVFSKRANIPCLRGSGGQYARSEHGAFIALKKTQQQAAIRASLCDPDAIAAFDATALRCPLFVDASFLTDGVQVKLHLVTSALDNGGAPGLWGLAKAGYRALGSTPRTMREIIDIGRGVYNVEAITSESLSDLDGVIISAFDPGQVEIVSGVEALGEEWRRPNAAALMSTATRRGFAGDRYREDTLAKLSEEKEEKRRRDNGAYGGALDALTGQRRRTSALAEYAAYCRVWAQESPHLFEELLQDTRRHHTFRRYSAVQRAVAAVADDMVPVEERGKRHVVFFGAASFQAKSGCASAPRKKIIRECCQHFVVVVVGEAYTSITCPGCRRETIEEGYRNRTCITNPGVAGTICPLHPDTAHAVFNRDVAGAVNIGLRGVYRLAAQEPEGDRPLG</sequence>
<evidence type="ECO:0000313" key="3">
    <source>
        <dbReference type="Proteomes" id="UP000664859"/>
    </source>
</evidence>